<comment type="caution">
    <text evidence="1">The sequence shown here is derived from an EMBL/GenBank/DDBJ whole genome shotgun (WGS) entry which is preliminary data.</text>
</comment>
<gene>
    <name evidence="1" type="ORF">LCGC14_1064250</name>
</gene>
<protein>
    <submittedName>
        <fullName evidence="1">Uncharacterized protein</fullName>
    </submittedName>
</protein>
<evidence type="ECO:0000313" key="1">
    <source>
        <dbReference type="EMBL" id="KKN07694.1"/>
    </source>
</evidence>
<dbReference type="EMBL" id="LAZR01004539">
    <property type="protein sequence ID" value="KKN07694.1"/>
    <property type="molecule type" value="Genomic_DNA"/>
</dbReference>
<accession>A0A0F9MPV7</accession>
<name>A0A0F9MPV7_9ZZZZ</name>
<dbReference type="AlphaFoldDB" id="A0A0F9MPV7"/>
<organism evidence="1">
    <name type="scientific">marine sediment metagenome</name>
    <dbReference type="NCBI Taxonomy" id="412755"/>
    <lineage>
        <taxon>unclassified sequences</taxon>
        <taxon>metagenomes</taxon>
        <taxon>ecological metagenomes</taxon>
    </lineage>
</organism>
<sequence length="93" mass="10923">MEFTEFIQELEKLQTDEIEIQTVIYTTESAYVEIIGESGKSEVEFQIPMDYWFVLAKVKTTIEEMKASNNLDNFMEGLDIEKPRTEKTEDILF</sequence>
<proteinExistence type="predicted"/>
<reference evidence="1" key="1">
    <citation type="journal article" date="2015" name="Nature">
        <title>Complex archaea that bridge the gap between prokaryotes and eukaryotes.</title>
        <authorList>
            <person name="Spang A."/>
            <person name="Saw J.H."/>
            <person name="Jorgensen S.L."/>
            <person name="Zaremba-Niedzwiedzka K."/>
            <person name="Martijn J."/>
            <person name="Lind A.E."/>
            <person name="van Eijk R."/>
            <person name="Schleper C."/>
            <person name="Guy L."/>
            <person name="Ettema T.J."/>
        </authorList>
    </citation>
    <scope>NUCLEOTIDE SEQUENCE</scope>
</reference>